<accession>A0ABM9P8R5</accession>
<gene>
    <name evidence="1" type="ORF">T190423A01A_10530</name>
</gene>
<evidence type="ECO:0000313" key="2">
    <source>
        <dbReference type="Proteomes" id="UP001497527"/>
    </source>
</evidence>
<dbReference type="SUPFAM" id="SSF53795">
    <property type="entry name" value="PEP carboxykinase-like"/>
    <property type="match status" value="1"/>
</dbReference>
<organism evidence="1 2">
    <name type="scientific">Tenacibaculum polynesiense</name>
    <dbReference type="NCBI Taxonomy" id="3137857"/>
    <lineage>
        <taxon>Bacteria</taxon>
        <taxon>Pseudomonadati</taxon>
        <taxon>Bacteroidota</taxon>
        <taxon>Flavobacteriia</taxon>
        <taxon>Flavobacteriales</taxon>
        <taxon>Flavobacteriaceae</taxon>
        <taxon>Tenacibaculum</taxon>
    </lineage>
</organism>
<comment type="caution">
    <text evidence="1">The sequence shown here is derived from an EMBL/GenBank/DDBJ whole genome shotgun (WGS) entry which is preliminary data.</text>
</comment>
<evidence type="ECO:0000313" key="1">
    <source>
        <dbReference type="EMBL" id="CAL2101967.1"/>
    </source>
</evidence>
<sequence length="369" mass="42543">MIIKSIENKSVVWFEDSNEYLVIEPIVSEILSCLKDNISKEEIHHIISNKIHIPDGELSKLIEDVSLLMLPSEIYTDETIASIEEPMEFLKSIFYQINQVVFRIDFASEYELYLVHPKFAHLEIESSDVVQHHFKVYSNSNFISFLIDGENVGIWSISEVHYFQGKFSMKIVELIHQKPEDKWLGVFHASAISNGEEAMLFLGDSGNGKSTSLALLQANKFTCLADDFVPVDTQSQEVYSFPSAISIKKNSLETLLPIYPELETSAEYHFKRLHKIVRYLPPKNSDYTQHLPCKNLVFIKYIKDSELQCSKISNIQAFEQLIPDSWLSPLKENASIFLDWFSNLNCYQLTYSNNQKMIATVEKLFKNEL</sequence>
<proteinExistence type="predicted"/>
<name>A0ABM9P8R5_9FLAO</name>
<reference evidence="1 2" key="1">
    <citation type="submission" date="2024-05" db="EMBL/GenBank/DDBJ databases">
        <authorList>
            <person name="Duchaud E."/>
        </authorList>
    </citation>
    <scope>NUCLEOTIDE SEQUENCE [LARGE SCALE GENOMIC DNA]</scope>
    <source>
        <strain evidence="1">Ena-SAMPLE-TAB-13-05-2024-13:56:06:370-140308</strain>
    </source>
</reference>
<keyword evidence="2" id="KW-1185">Reference proteome</keyword>
<dbReference type="Proteomes" id="UP001497527">
    <property type="component" value="Unassembled WGS sequence"/>
</dbReference>
<dbReference type="EMBL" id="CAXJIO010000010">
    <property type="protein sequence ID" value="CAL2101967.1"/>
    <property type="molecule type" value="Genomic_DNA"/>
</dbReference>
<evidence type="ECO:0008006" key="3">
    <source>
        <dbReference type="Google" id="ProtNLM"/>
    </source>
</evidence>
<dbReference type="InterPro" id="IPR027417">
    <property type="entry name" value="P-loop_NTPase"/>
</dbReference>
<dbReference type="Gene3D" id="3.40.50.300">
    <property type="entry name" value="P-loop containing nucleotide triphosphate hydrolases"/>
    <property type="match status" value="1"/>
</dbReference>
<protein>
    <recommendedName>
        <fullName evidence="3">HprK-related kinase B</fullName>
    </recommendedName>
</protein>
<dbReference type="RefSeq" id="WP_348714764.1">
    <property type="nucleotide sequence ID" value="NZ_CAXJIO010000010.1"/>
</dbReference>